<dbReference type="Pfam" id="PF10117">
    <property type="entry name" value="McrBC"/>
    <property type="match status" value="1"/>
</dbReference>
<keyword evidence="2" id="KW-1185">Reference proteome</keyword>
<proteinExistence type="predicted"/>
<gene>
    <name evidence="1" type="ORF">CLV78_110152</name>
</gene>
<dbReference type="PANTHER" id="PTHR38733">
    <property type="entry name" value="PROTEIN MCRC"/>
    <property type="match status" value="1"/>
</dbReference>
<evidence type="ECO:0000313" key="2">
    <source>
        <dbReference type="Proteomes" id="UP000239480"/>
    </source>
</evidence>
<reference evidence="1 2" key="1">
    <citation type="submission" date="2018-03" db="EMBL/GenBank/DDBJ databases">
        <title>Genomic Encyclopedia of Archaeal and Bacterial Type Strains, Phase II (KMG-II): from individual species to whole genera.</title>
        <authorList>
            <person name="Goeker M."/>
        </authorList>
    </citation>
    <scope>NUCLEOTIDE SEQUENCE [LARGE SCALE GENOMIC DNA]</scope>
    <source>
        <strain evidence="1 2">DSM 29328</strain>
    </source>
</reference>
<dbReference type="EMBL" id="PVTD01000010">
    <property type="protein sequence ID" value="PRY21277.1"/>
    <property type="molecule type" value="Genomic_DNA"/>
</dbReference>
<dbReference type="PANTHER" id="PTHR38733:SF1">
    <property type="entry name" value="TYPE IV METHYL-DIRECTED RESTRICTION ENZYME ECOKMCRBC"/>
    <property type="match status" value="1"/>
</dbReference>
<dbReference type="AlphaFoldDB" id="A0A2T0RJI4"/>
<dbReference type="OrthoDB" id="307209at2"/>
<organism evidence="1 2">
    <name type="scientific">Aliiruegeria haliotis</name>
    <dbReference type="NCBI Taxonomy" id="1280846"/>
    <lineage>
        <taxon>Bacteria</taxon>
        <taxon>Pseudomonadati</taxon>
        <taxon>Pseudomonadota</taxon>
        <taxon>Alphaproteobacteria</taxon>
        <taxon>Rhodobacterales</taxon>
        <taxon>Roseobacteraceae</taxon>
        <taxon>Aliiruegeria</taxon>
    </lineage>
</organism>
<evidence type="ECO:0000313" key="1">
    <source>
        <dbReference type="EMBL" id="PRY21277.1"/>
    </source>
</evidence>
<comment type="caution">
    <text evidence="1">The sequence shown here is derived from an EMBL/GenBank/DDBJ whole genome shotgun (WGS) entry which is preliminary data.</text>
</comment>
<dbReference type="Proteomes" id="UP000239480">
    <property type="component" value="Unassembled WGS sequence"/>
</dbReference>
<sequence length="417" mass="46838">MVCQEWQTIPIGAQGLSKEEADGFLKQAGKAARNLRLPEGSILTQVPDGLRAGQVCGVMTFKGRSVEILPKIDGTNIECRQSLIRMLSVAHELRISDGEMARLQVQKRDILELLIALFSKRLAQNMKSGLQRLYSQHEDELPQLRGALDIRRQLTRRPTAPTRLHCRFDELSENTPLNRLLKATVRRLLGITKRYDTLHTLQIILDGFKAVGESKRPLDERIIHDRSMATYANLIPLARLLLAGNWQNTTSGKVTGTSLLFPMNNLFEAYVGARAKQVLRGDIVRTQHARHHVLQNNLFRTIPDIVVESSNRPAIVDTKWKKLDPTDPVKLGVAQSDVYQMLAYGHVYSAHGATPRLILLYPHHAGLGAVEGIQRAWKITGSNIPLDVATVDISKRRSPERWKSFFDAILHSSESNN</sequence>
<name>A0A2T0RJI4_9RHOB</name>
<protein>
    <submittedName>
        <fullName evidence="1">5-methylcytosine-specific restriction enzyme subunit McrC</fullName>
    </submittedName>
</protein>
<dbReference type="InterPro" id="IPR019292">
    <property type="entry name" value="McrC"/>
</dbReference>
<accession>A0A2T0RJI4</accession>